<dbReference type="Pfam" id="PF01595">
    <property type="entry name" value="CNNM"/>
    <property type="match status" value="1"/>
</dbReference>
<dbReference type="EMBL" id="JAAVJR010001643">
    <property type="protein sequence ID" value="NJW55870.1"/>
    <property type="molecule type" value="Genomic_DNA"/>
</dbReference>
<name>A0ABX1D672_9FLAO</name>
<keyword evidence="1" id="KW-1133">Transmembrane helix</keyword>
<dbReference type="InterPro" id="IPR002550">
    <property type="entry name" value="CNNM"/>
</dbReference>
<gene>
    <name evidence="3" type="ORF">HC175_23435</name>
</gene>
<proteinExistence type="predicted"/>
<evidence type="ECO:0000313" key="4">
    <source>
        <dbReference type="Proteomes" id="UP000703674"/>
    </source>
</evidence>
<dbReference type="Proteomes" id="UP000703674">
    <property type="component" value="Unassembled WGS sequence"/>
</dbReference>
<dbReference type="RefSeq" id="WP_168140128.1">
    <property type="nucleotide sequence ID" value="NZ_JAAVJR010001643.1"/>
</dbReference>
<feature type="non-terminal residue" evidence="3">
    <location>
        <position position="95"/>
    </location>
</feature>
<evidence type="ECO:0000256" key="1">
    <source>
        <dbReference type="SAM" id="Phobius"/>
    </source>
</evidence>
<evidence type="ECO:0000313" key="3">
    <source>
        <dbReference type="EMBL" id="NJW55870.1"/>
    </source>
</evidence>
<feature type="domain" description="CNNM transmembrane" evidence="2">
    <location>
        <begin position="1"/>
        <end position="89"/>
    </location>
</feature>
<keyword evidence="1" id="KW-0472">Membrane</keyword>
<reference evidence="3 4" key="1">
    <citation type="submission" date="2020-03" db="EMBL/GenBank/DDBJ databases">
        <title>Salinimicrobium sp. nov, isolated from SCS.</title>
        <authorList>
            <person name="Cao W.R."/>
        </authorList>
    </citation>
    <scope>NUCLEOTIDE SEQUENCE [LARGE SCALE GENOMIC DNA]</scope>
    <source>
        <strain evidence="4">J15B91</strain>
    </source>
</reference>
<keyword evidence="1" id="KW-0812">Transmembrane</keyword>
<feature type="non-terminal residue" evidence="3">
    <location>
        <position position="1"/>
    </location>
</feature>
<protein>
    <submittedName>
        <fullName evidence="3">DUF21 domain-containing protein</fullName>
    </submittedName>
</protein>
<sequence length="95" mass="10768">MINIAIILLFDNLTDKAFESVDTVVMGVDLQFLLEVVVVTFLILLFGEILPKVYASRNRVVFSHFMAYPLNVLDKVFSPLSIPMRAVTVSIHERL</sequence>
<feature type="transmembrane region" description="Helical" evidence="1">
    <location>
        <begin position="30"/>
        <end position="50"/>
    </location>
</feature>
<comment type="caution">
    <text evidence="3">The sequence shown here is derived from an EMBL/GenBank/DDBJ whole genome shotgun (WGS) entry which is preliminary data.</text>
</comment>
<organism evidence="3 4">
    <name type="scientific">Salinimicrobium oceani</name>
    <dbReference type="NCBI Taxonomy" id="2722702"/>
    <lineage>
        <taxon>Bacteria</taxon>
        <taxon>Pseudomonadati</taxon>
        <taxon>Bacteroidota</taxon>
        <taxon>Flavobacteriia</taxon>
        <taxon>Flavobacteriales</taxon>
        <taxon>Flavobacteriaceae</taxon>
        <taxon>Salinimicrobium</taxon>
    </lineage>
</organism>
<evidence type="ECO:0000259" key="2">
    <source>
        <dbReference type="Pfam" id="PF01595"/>
    </source>
</evidence>
<accession>A0ABX1D672</accession>
<keyword evidence="4" id="KW-1185">Reference proteome</keyword>